<keyword evidence="2" id="KW-1133">Transmembrane helix</keyword>
<dbReference type="Proteomes" id="UP001218218">
    <property type="component" value="Unassembled WGS sequence"/>
</dbReference>
<feature type="transmembrane region" description="Helical" evidence="2">
    <location>
        <begin position="112"/>
        <end position="131"/>
    </location>
</feature>
<accession>A0AAD7EHV7</accession>
<keyword evidence="2" id="KW-0812">Transmembrane</keyword>
<comment type="caution">
    <text evidence="3">The sequence shown here is derived from an EMBL/GenBank/DDBJ whole genome shotgun (WGS) entry which is preliminary data.</text>
</comment>
<reference evidence="3" key="1">
    <citation type="submission" date="2023-03" db="EMBL/GenBank/DDBJ databases">
        <title>Massive genome expansion in bonnet fungi (Mycena s.s.) driven by repeated elements and novel gene families across ecological guilds.</title>
        <authorList>
            <consortium name="Lawrence Berkeley National Laboratory"/>
            <person name="Harder C.B."/>
            <person name="Miyauchi S."/>
            <person name="Viragh M."/>
            <person name="Kuo A."/>
            <person name="Thoen E."/>
            <person name="Andreopoulos B."/>
            <person name="Lu D."/>
            <person name="Skrede I."/>
            <person name="Drula E."/>
            <person name="Henrissat B."/>
            <person name="Morin E."/>
            <person name="Kohler A."/>
            <person name="Barry K."/>
            <person name="LaButti K."/>
            <person name="Morin E."/>
            <person name="Salamov A."/>
            <person name="Lipzen A."/>
            <person name="Mereny Z."/>
            <person name="Hegedus B."/>
            <person name="Baldrian P."/>
            <person name="Stursova M."/>
            <person name="Weitz H."/>
            <person name="Taylor A."/>
            <person name="Grigoriev I.V."/>
            <person name="Nagy L.G."/>
            <person name="Martin F."/>
            <person name="Kauserud H."/>
        </authorList>
    </citation>
    <scope>NUCLEOTIDE SEQUENCE</scope>
    <source>
        <strain evidence="3">CBHHK002</strain>
    </source>
</reference>
<protein>
    <submittedName>
        <fullName evidence="3">Uncharacterized protein</fullName>
    </submittedName>
</protein>
<proteinExistence type="predicted"/>
<evidence type="ECO:0000256" key="1">
    <source>
        <dbReference type="SAM" id="MobiDB-lite"/>
    </source>
</evidence>
<gene>
    <name evidence="3" type="ORF">DFH08DRAFT_816304</name>
</gene>
<evidence type="ECO:0000256" key="2">
    <source>
        <dbReference type="SAM" id="Phobius"/>
    </source>
</evidence>
<dbReference type="EMBL" id="JARIHO010000041">
    <property type="protein sequence ID" value="KAJ7327455.1"/>
    <property type="molecule type" value="Genomic_DNA"/>
</dbReference>
<keyword evidence="2" id="KW-0472">Membrane</keyword>
<feature type="transmembrane region" description="Helical" evidence="2">
    <location>
        <begin position="460"/>
        <end position="477"/>
    </location>
</feature>
<evidence type="ECO:0000313" key="4">
    <source>
        <dbReference type="Proteomes" id="UP001218218"/>
    </source>
</evidence>
<dbReference type="AlphaFoldDB" id="A0AAD7EHV7"/>
<feature type="transmembrane region" description="Helical" evidence="2">
    <location>
        <begin position="151"/>
        <end position="173"/>
    </location>
</feature>
<sequence length="746" mass="81403">MNNLDPNTMFMFLSTMAQQFAPGGPASQAASTPPASQPASVAPAAQLGAALTNTAPPPRTTTYTSNRQPLASILPLARGHQNPATTVLPSASGSQPFLGISSLAVDMLSKPIFLLVLPWLLVVVAEAWPSLHPLYLLPKPQLLRFSRQITHLATNMFILNSCIFAYYSLIAYLDDHNLRFVYTMGLDAKITDVIRQLLGLLNRGIPRQRDGLIVLTRHPAISDLTLGDLLTRQHSQTFTKPRLCIQKGRLILNFVVAQSGITCRASETRWGRTPPTGLHLSATPMENLKRSRKEVESALRSWEDSLMLSDNNQNLPPTNCNAPVAAPSSAQVQVSLSPSQIPVHSQLCLASSGRASTLAISGQDVHELAHALIAKIKAAAATNNFAPILAPKRNFSILKPDGLILSSGIGVKREAIYTSFRWFTDHQGAWLLSRFNDRCSIVTTISLATSAYVSTDRRENLVVFSCLTALMLIYGIAPDPLSPSLIHFAANKCELGSLTWEFVGEWHPNLKTMLDTWDSIGPTGKLDFILNPIASLASRDLAQHQALGPNLLYTALIGSQPPSHSKLQAFFLGLKLPCSNGFDFMQLCISPVLRSHPGGSATFLSHTWTSVIHDFDSLKPHLVVAPMSPLLIGEIAQPGSPALTMDMEDLLHRFLQGSGAPCPALLEEVIPRLSKLIPFDQIDSPAFRSKALSESLLGNHRKPPFVLILLVIMRATALSLSPSSKLLTTGFWSKFWHELEDIQDFR</sequence>
<evidence type="ECO:0000313" key="3">
    <source>
        <dbReference type="EMBL" id="KAJ7327455.1"/>
    </source>
</evidence>
<name>A0AAD7EHV7_9AGAR</name>
<keyword evidence="4" id="KW-1185">Reference proteome</keyword>
<feature type="region of interest" description="Disordered" evidence="1">
    <location>
        <begin position="22"/>
        <end position="43"/>
    </location>
</feature>
<organism evidence="3 4">
    <name type="scientific">Mycena albidolilacea</name>
    <dbReference type="NCBI Taxonomy" id="1033008"/>
    <lineage>
        <taxon>Eukaryota</taxon>
        <taxon>Fungi</taxon>
        <taxon>Dikarya</taxon>
        <taxon>Basidiomycota</taxon>
        <taxon>Agaricomycotina</taxon>
        <taxon>Agaricomycetes</taxon>
        <taxon>Agaricomycetidae</taxon>
        <taxon>Agaricales</taxon>
        <taxon>Marasmiineae</taxon>
        <taxon>Mycenaceae</taxon>
        <taxon>Mycena</taxon>
    </lineage>
</organism>